<keyword evidence="3" id="KW-1185">Reference proteome</keyword>
<proteinExistence type="predicted"/>
<evidence type="ECO:0000313" key="3">
    <source>
        <dbReference type="Proteomes" id="UP000551327"/>
    </source>
</evidence>
<dbReference type="EMBL" id="JACLAX010000004">
    <property type="protein sequence ID" value="MBC2668761.1"/>
    <property type="molecule type" value="Genomic_DNA"/>
</dbReference>
<reference evidence="2 3" key="1">
    <citation type="submission" date="2020-08" db="EMBL/GenBank/DDBJ databases">
        <title>The genome sequence of type strain Novosphingobium piscinae KCTC 42194.</title>
        <authorList>
            <person name="Liu Y."/>
        </authorList>
    </citation>
    <scope>NUCLEOTIDE SEQUENCE [LARGE SCALE GENOMIC DNA]</scope>
    <source>
        <strain evidence="2 3">KCTC 42194</strain>
    </source>
</reference>
<evidence type="ECO:0000313" key="2">
    <source>
        <dbReference type="EMBL" id="MBC2668761.1"/>
    </source>
</evidence>
<accession>A0A7X1FXK7</accession>
<protein>
    <submittedName>
        <fullName evidence="2">Uncharacterized protein</fullName>
    </submittedName>
</protein>
<feature type="region of interest" description="Disordered" evidence="1">
    <location>
        <begin position="98"/>
        <end position="136"/>
    </location>
</feature>
<organism evidence="2 3">
    <name type="scientific">Novosphingobium piscinae</name>
    <dbReference type="NCBI Taxonomy" id="1507448"/>
    <lineage>
        <taxon>Bacteria</taxon>
        <taxon>Pseudomonadati</taxon>
        <taxon>Pseudomonadota</taxon>
        <taxon>Alphaproteobacteria</taxon>
        <taxon>Sphingomonadales</taxon>
        <taxon>Sphingomonadaceae</taxon>
        <taxon>Novosphingobium</taxon>
    </lineage>
</organism>
<evidence type="ECO:0000256" key="1">
    <source>
        <dbReference type="SAM" id="MobiDB-lite"/>
    </source>
</evidence>
<dbReference type="Proteomes" id="UP000551327">
    <property type="component" value="Unassembled WGS sequence"/>
</dbReference>
<sequence>MNFLPTISEALTTVDQFLILHAAALPQGPKDALLASGSKVSPVDKLVEVAEVLYAARGDLDEDGLTIAGQIAEFCTRNGWHGLADDARGERMVAAIRRDLGEPHPSGGQWPAPETDPLPKGASTAAQVPPYLPQGS</sequence>
<dbReference type="AlphaFoldDB" id="A0A7X1FXK7"/>
<gene>
    <name evidence="2" type="ORF">H7F53_06380</name>
</gene>
<name>A0A7X1FXK7_9SPHN</name>
<dbReference type="RefSeq" id="WP_185678629.1">
    <property type="nucleotide sequence ID" value="NZ_JACLAX010000004.1"/>
</dbReference>
<comment type="caution">
    <text evidence="2">The sequence shown here is derived from an EMBL/GenBank/DDBJ whole genome shotgun (WGS) entry which is preliminary data.</text>
</comment>